<dbReference type="OrthoDB" id="5457808at2"/>
<organism evidence="1 2">
    <name type="scientific">Solidesulfovibrio aerotolerans</name>
    <dbReference type="NCBI Taxonomy" id="295255"/>
    <lineage>
        <taxon>Bacteria</taxon>
        <taxon>Pseudomonadati</taxon>
        <taxon>Thermodesulfobacteriota</taxon>
        <taxon>Desulfovibrionia</taxon>
        <taxon>Desulfovibrionales</taxon>
        <taxon>Desulfovibrionaceae</taxon>
        <taxon>Solidesulfovibrio</taxon>
    </lineage>
</organism>
<protein>
    <submittedName>
        <fullName evidence="1">Uncharacterized protein</fullName>
    </submittedName>
</protein>
<comment type="caution">
    <text evidence="1">The sequence shown here is derived from an EMBL/GenBank/DDBJ whole genome shotgun (WGS) entry which is preliminary data.</text>
</comment>
<accession>A0A7C9ISE0</accession>
<dbReference type="RefSeq" id="WP_160960113.1">
    <property type="nucleotide sequence ID" value="NZ_WVUD01000010.1"/>
</dbReference>
<dbReference type="AlphaFoldDB" id="A0A7C9ISE0"/>
<evidence type="ECO:0000313" key="2">
    <source>
        <dbReference type="Proteomes" id="UP000482487"/>
    </source>
</evidence>
<proteinExistence type="predicted"/>
<keyword evidence="2" id="KW-1185">Reference proteome</keyword>
<dbReference type="EMBL" id="WVUD01000010">
    <property type="protein sequence ID" value="MYL83067.1"/>
    <property type="molecule type" value="Genomic_DNA"/>
</dbReference>
<evidence type="ECO:0000313" key="1">
    <source>
        <dbReference type="EMBL" id="MYL83067.1"/>
    </source>
</evidence>
<name>A0A7C9ISE0_9BACT</name>
<sequence>MQDFHKLMQCFSVINARDISEIWATIKENEKSDSPKHFVGSWHSSDGKVFSLESEIINSGGRMLRIDIGPDGKFMASIIFPEMD</sequence>
<gene>
    <name evidence="1" type="ORF">GTA51_07950</name>
</gene>
<reference evidence="1 2" key="1">
    <citation type="submission" date="2020-01" db="EMBL/GenBank/DDBJ databases">
        <title>Genome sequence of Desulfovibrio aerotolerans DSM 16695(T).</title>
        <authorList>
            <person name="Karnachuk O."/>
            <person name="Avakyan M."/>
            <person name="Mardanov A."/>
            <person name="Kadnikov V."/>
            <person name="Ravin N."/>
        </authorList>
    </citation>
    <scope>NUCLEOTIDE SEQUENCE [LARGE SCALE GENOMIC DNA]</scope>
    <source>
        <strain evidence="1 2">DSM 16695</strain>
    </source>
</reference>
<dbReference type="Proteomes" id="UP000482487">
    <property type="component" value="Unassembled WGS sequence"/>
</dbReference>